<feature type="repeat" description="ANK" evidence="3">
    <location>
        <begin position="198"/>
        <end position="230"/>
    </location>
</feature>
<dbReference type="InterPro" id="IPR002110">
    <property type="entry name" value="Ankyrin_rpt"/>
</dbReference>
<dbReference type="PANTHER" id="PTHR24201">
    <property type="entry name" value="ANK_REP_REGION DOMAIN-CONTAINING PROTEIN"/>
    <property type="match status" value="1"/>
</dbReference>
<dbReference type="EMBL" id="CAKXAJ010025143">
    <property type="protein sequence ID" value="CAH2235666.1"/>
    <property type="molecule type" value="Genomic_DNA"/>
</dbReference>
<dbReference type="Proteomes" id="UP000838756">
    <property type="component" value="Unassembled WGS sequence"/>
</dbReference>
<keyword evidence="6" id="KW-1185">Reference proteome</keyword>
<dbReference type="Pfam" id="PF00023">
    <property type="entry name" value="Ank"/>
    <property type="match status" value="2"/>
</dbReference>
<gene>
    <name evidence="5" type="primary">jg18368</name>
    <name evidence="5" type="ORF">PAEG_LOCUS13291</name>
</gene>
<dbReference type="PROSITE" id="PS50088">
    <property type="entry name" value="ANK_REPEAT"/>
    <property type="match status" value="7"/>
</dbReference>
<evidence type="ECO:0000256" key="1">
    <source>
        <dbReference type="ARBA" id="ARBA00022737"/>
    </source>
</evidence>
<name>A0A8S4RHC4_9NEOP</name>
<reference evidence="5" key="1">
    <citation type="submission" date="2022-03" db="EMBL/GenBank/DDBJ databases">
        <authorList>
            <person name="Lindestad O."/>
        </authorList>
    </citation>
    <scope>NUCLEOTIDE SEQUENCE</scope>
</reference>
<keyword evidence="1" id="KW-0677">Repeat</keyword>
<sequence length="564" mass="62470">MINELFATVRSGDANQVADLINKGADVNARGNNGNTPLHLAALADELQVAEKLIEGGADVNAKNNHDATPLHWAALNQRCSIVEKLIEKGANVNEQNKYNNTPLHYAAGYGSLSVIEKLIEEGADVNAKNNNGSTPLHLATKNDHLDVLEKLIEKGANINERNKYGNTPLHWAASYGRLDVVKELINKGADIDAKNNNGNTPLHWAVKSSHLEVAKFLISKHADVNAKNKDSWTSLHFAAAYGNLNIVKLILDKSDYVDARGALAMANTLNEENSLEIRNLLEERIRKNEETTQHFIRHRRHRYSQEEGSSLSIGVHNRRSIVKEDENSLQNDKIGVTSGASKPSSWINIFAYTTVDTVKGVFQFISSPFKAAISMEPSKAITVQGIDNNGVLLLLDVFIRKITGQKYISTVVQSISPLEAQGYALNIIEEFEKVVEQAALKSGVSMHRLNIDCVEMQKEVTAKITGGKFNEISGFLNSYVEQACHDRETGKLSPKKFNKFMVVFNKELDLIVNQSIEQILHNRDSTLEVEEQQINLEPQSYLSNTSVQGHLIQDRGLINQGKA</sequence>
<feature type="repeat" description="ANK" evidence="3">
    <location>
        <begin position="231"/>
        <end position="263"/>
    </location>
</feature>
<evidence type="ECO:0000313" key="6">
    <source>
        <dbReference type="Proteomes" id="UP000838756"/>
    </source>
</evidence>
<dbReference type="OrthoDB" id="20872at2759"/>
<dbReference type="Pfam" id="PF15658">
    <property type="entry name" value="Latrotoxin_C"/>
    <property type="match status" value="1"/>
</dbReference>
<proteinExistence type="predicted"/>
<dbReference type="SMART" id="SM00248">
    <property type="entry name" value="ANK"/>
    <property type="match status" value="7"/>
</dbReference>
<protein>
    <submittedName>
        <fullName evidence="5">Jg18368 protein</fullName>
    </submittedName>
</protein>
<dbReference type="Gene3D" id="1.25.40.20">
    <property type="entry name" value="Ankyrin repeat-containing domain"/>
    <property type="match status" value="3"/>
</dbReference>
<dbReference type="PANTHER" id="PTHR24201:SF16">
    <property type="entry name" value="ANKYRIN-1-LIKE-RELATED"/>
    <property type="match status" value="1"/>
</dbReference>
<dbReference type="PRINTS" id="PR01415">
    <property type="entry name" value="ANKYRIN"/>
</dbReference>
<feature type="repeat" description="ANK" evidence="3">
    <location>
        <begin position="33"/>
        <end position="65"/>
    </location>
</feature>
<accession>A0A8S4RHC4</accession>
<dbReference type="PROSITE" id="PS50297">
    <property type="entry name" value="ANK_REP_REGION"/>
    <property type="match status" value="7"/>
</dbReference>
<evidence type="ECO:0000313" key="5">
    <source>
        <dbReference type="EMBL" id="CAH2235666.1"/>
    </source>
</evidence>
<feature type="repeat" description="ANK" evidence="3">
    <location>
        <begin position="99"/>
        <end position="131"/>
    </location>
</feature>
<dbReference type="GO" id="GO:0005634">
    <property type="term" value="C:nucleus"/>
    <property type="evidence" value="ECO:0007669"/>
    <property type="project" value="TreeGrafter"/>
</dbReference>
<comment type="caution">
    <text evidence="5">The sequence shown here is derived from an EMBL/GenBank/DDBJ whole genome shotgun (WGS) entry which is preliminary data.</text>
</comment>
<keyword evidence="2 3" id="KW-0040">ANK repeat</keyword>
<dbReference type="Pfam" id="PF12796">
    <property type="entry name" value="Ank_2"/>
    <property type="match status" value="2"/>
</dbReference>
<dbReference type="InterPro" id="IPR050776">
    <property type="entry name" value="Ank_Repeat/CDKN_Inhibitor"/>
</dbReference>
<dbReference type="InterPro" id="IPR028047">
    <property type="entry name" value="Latrotoxin_C_dom"/>
</dbReference>
<dbReference type="SUPFAM" id="SSF48403">
    <property type="entry name" value="Ankyrin repeat"/>
    <property type="match status" value="1"/>
</dbReference>
<organism evidence="5 6">
    <name type="scientific">Pararge aegeria aegeria</name>
    <dbReference type="NCBI Taxonomy" id="348720"/>
    <lineage>
        <taxon>Eukaryota</taxon>
        <taxon>Metazoa</taxon>
        <taxon>Ecdysozoa</taxon>
        <taxon>Arthropoda</taxon>
        <taxon>Hexapoda</taxon>
        <taxon>Insecta</taxon>
        <taxon>Pterygota</taxon>
        <taxon>Neoptera</taxon>
        <taxon>Endopterygota</taxon>
        <taxon>Lepidoptera</taxon>
        <taxon>Glossata</taxon>
        <taxon>Ditrysia</taxon>
        <taxon>Papilionoidea</taxon>
        <taxon>Nymphalidae</taxon>
        <taxon>Satyrinae</taxon>
        <taxon>Satyrini</taxon>
        <taxon>Parargina</taxon>
        <taxon>Pararge</taxon>
    </lineage>
</organism>
<dbReference type="InterPro" id="IPR036770">
    <property type="entry name" value="Ankyrin_rpt-contain_sf"/>
</dbReference>
<evidence type="ECO:0000259" key="4">
    <source>
        <dbReference type="Pfam" id="PF15658"/>
    </source>
</evidence>
<feature type="repeat" description="ANK" evidence="3">
    <location>
        <begin position="66"/>
        <end position="98"/>
    </location>
</feature>
<feature type="repeat" description="ANK" evidence="3">
    <location>
        <begin position="132"/>
        <end position="164"/>
    </location>
</feature>
<evidence type="ECO:0000256" key="2">
    <source>
        <dbReference type="ARBA" id="ARBA00023043"/>
    </source>
</evidence>
<dbReference type="AlphaFoldDB" id="A0A8S4RHC4"/>
<evidence type="ECO:0000256" key="3">
    <source>
        <dbReference type="PROSITE-ProRule" id="PRU00023"/>
    </source>
</evidence>
<feature type="repeat" description="ANK" evidence="3">
    <location>
        <begin position="165"/>
        <end position="197"/>
    </location>
</feature>
<feature type="domain" description="Latrotoxin C-terminal" evidence="4">
    <location>
        <begin position="388"/>
        <end position="520"/>
    </location>
</feature>